<sequence length="717" mass="80088">MEPSSRNVEDSSGNSSTSKYLHIRPPLTWKIGPRSPASDALFDAFMSAYHPVCCEAHRGSRAQPPPSMATASSHTTSGLIHPTARLSVKEAALGAAYFFSIGFSKPSNSSPPSPHLPALEHSFRCSPGTAKPTCVLELPTIETLSLSISALELTTYTQLPLNTTTAHSSSLGPKRTLAQVTMDVLREGLRTFRFHGRYYTDSFQHSYGHAARLYVADVIADSPADPAQYQRWLGALRVLCMFKERDAEDYVYEVSSGSELMRLGLGADWVDARAHPTGLPARLRGRTFGVHYMINLDSEVFTLDYCLHWKLSSIPRRRDEWLRAIVPSIYRDTWTISLGICPEELVTSPVLQLPEADPTIAFESRRVYPRVEVKETWAVFLTHSLAVALNTLRFEIVNFGREWSPDSFLFRELMFALVSMASNRAVFHDSGARPLPRSPSQQDGDDLSLVHDIRQVDQTRLEDEWVGHDTPLEFGSMFHRSGKLPGASPAETIYWLEGVLVSLELVPDGKVVTKAVRWGIEQRHASFQAVILSLFEAAFVEVLEGHDGEIFVKVSDMVALSPIRAEWCMSTHRRERPPLTDGAVAQPHPGKMKLPADCVATPKKLQENFPGLAALVNFFDIAANRRTRWDRSRIVGGPFMRSSDIPAERMSFNIKSTRTGKTSPMSPLVFRHGPRAARHNWKPVIDDERKVIMWDVRILFEPTVYSPLRDAGEGATL</sequence>
<dbReference type="EMBL" id="LCWV01000006">
    <property type="protein sequence ID" value="PWI71950.1"/>
    <property type="molecule type" value="Genomic_DNA"/>
</dbReference>
<dbReference type="AlphaFoldDB" id="A0A2U3EBU9"/>
<evidence type="ECO:0000313" key="1">
    <source>
        <dbReference type="EMBL" id="PWI71950.1"/>
    </source>
</evidence>
<comment type="caution">
    <text evidence="1">The sequence shown here is derived from an EMBL/GenBank/DDBJ whole genome shotgun (WGS) entry which is preliminary data.</text>
</comment>
<organism evidence="1 2">
    <name type="scientific">Purpureocillium lilacinum</name>
    <name type="common">Paecilomyces lilacinus</name>
    <dbReference type="NCBI Taxonomy" id="33203"/>
    <lineage>
        <taxon>Eukaryota</taxon>
        <taxon>Fungi</taxon>
        <taxon>Dikarya</taxon>
        <taxon>Ascomycota</taxon>
        <taxon>Pezizomycotina</taxon>
        <taxon>Sordariomycetes</taxon>
        <taxon>Hypocreomycetidae</taxon>
        <taxon>Hypocreales</taxon>
        <taxon>Ophiocordycipitaceae</taxon>
        <taxon>Purpureocillium</taxon>
    </lineage>
</organism>
<protein>
    <submittedName>
        <fullName evidence="1">Uncharacterized protein</fullName>
    </submittedName>
</protein>
<gene>
    <name evidence="1" type="ORF">PCL_10573</name>
</gene>
<reference evidence="1 2" key="1">
    <citation type="journal article" date="2016" name="Front. Microbiol.">
        <title>Genome and transcriptome sequences reveal the specific parasitism of the nematophagous Purpureocillium lilacinum 36-1.</title>
        <authorList>
            <person name="Xie J."/>
            <person name="Li S."/>
            <person name="Mo C."/>
            <person name="Xiao X."/>
            <person name="Peng D."/>
            <person name="Wang G."/>
            <person name="Xiao Y."/>
        </authorList>
    </citation>
    <scope>NUCLEOTIDE SEQUENCE [LARGE SCALE GENOMIC DNA]</scope>
    <source>
        <strain evidence="1 2">36-1</strain>
    </source>
</reference>
<name>A0A2U3EBU9_PURLI</name>
<dbReference type="Proteomes" id="UP000245956">
    <property type="component" value="Unassembled WGS sequence"/>
</dbReference>
<accession>A0A2U3EBU9</accession>
<proteinExistence type="predicted"/>
<evidence type="ECO:0000313" key="2">
    <source>
        <dbReference type="Proteomes" id="UP000245956"/>
    </source>
</evidence>